<reference evidence="1" key="1">
    <citation type="submission" date="2022-02" db="EMBL/GenBank/DDBJ databases">
        <title>Plant Genome Project.</title>
        <authorList>
            <person name="Zhang R.-G."/>
        </authorList>
    </citation>
    <scope>NUCLEOTIDE SEQUENCE</scope>
    <source>
        <strain evidence="1">AT1</strain>
    </source>
</reference>
<comment type="caution">
    <text evidence="1">The sequence shown here is derived from an EMBL/GenBank/DDBJ whole genome shotgun (WGS) entry which is preliminary data.</text>
</comment>
<keyword evidence="2" id="KW-1185">Reference proteome</keyword>
<dbReference type="Proteomes" id="UP001062846">
    <property type="component" value="Chromosome 2"/>
</dbReference>
<accession>A0ACC0PSM4</accession>
<evidence type="ECO:0000313" key="1">
    <source>
        <dbReference type="EMBL" id="KAI8568495.1"/>
    </source>
</evidence>
<name>A0ACC0PSM4_RHOML</name>
<organism evidence="1 2">
    <name type="scientific">Rhododendron molle</name>
    <name type="common">Chinese azalea</name>
    <name type="synonym">Azalea mollis</name>
    <dbReference type="NCBI Taxonomy" id="49168"/>
    <lineage>
        <taxon>Eukaryota</taxon>
        <taxon>Viridiplantae</taxon>
        <taxon>Streptophyta</taxon>
        <taxon>Embryophyta</taxon>
        <taxon>Tracheophyta</taxon>
        <taxon>Spermatophyta</taxon>
        <taxon>Magnoliopsida</taxon>
        <taxon>eudicotyledons</taxon>
        <taxon>Gunneridae</taxon>
        <taxon>Pentapetalae</taxon>
        <taxon>asterids</taxon>
        <taxon>Ericales</taxon>
        <taxon>Ericaceae</taxon>
        <taxon>Ericoideae</taxon>
        <taxon>Rhodoreae</taxon>
        <taxon>Rhododendron</taxon>
    </lineage>
</organism>
<proteinExistence type="predicted"/>
<dbReference type="EMBL" id="CM046389">
    <property type="protein sequence ID" value="KAI8568495.1"/>
    <property type="molecule type" value="Genomic_DNA"/>
</dbReference>
<protein>
    <submittedName>
        <fullName evidence="1">Uncharacterized protein</fullName>
    </submittedName>
</protein>
<sequence length="814" mass="92131">MDDESPLNHYFATQQKRKKLVIRRKQEQPMAPRNVVVGRGRGGVDHLFFGLGSQVEVSSDEIGFKGSWYTATIIEIDHNTRPPSSPTSSKKKRKMEQGRYLVQYATLLESEEDEDDKETPKKPLRESVDGAFMRPLPPPTESQHAYELNDVVDAYHRDGWWTGVVVGVLDDGSKFQVFFENPPEHFEFARSELRVHHDWVENKWVRAEKKAHGLLEDCTPKKAAVSAKGLEGQSIKGSGTKNPQRRNGKSSVKSMKNKKKRVNDQHSHNEEIIEPKSGVSSQSRKRGRPKKLMTENPVGLINGEEKNGAEITSNEMVVKENPIGLVNGDEKNGAESTSNEMVVKENPIDLVNGEEKNGAESTSYEMVKGSASNDGEQSTLAGISIQGIPILNHGYPPQLPLRHYTIMDNVLDFRLAKIDNQISETIAGKSGRKPRSSTSKRRNQRSRTNKKSPTQDSRGPCREKPSEQFEDLPQLMWYGSNTQEACIEKASNESKDQPQEMWREGMNSPYSVDDSRTPFDLNVVQSVDTSDGQDESAMQSPAIATCDNNVSQKDKKSPFEKRSPIWATLERMEIFQKMPQNPHFSPLVKSKEDSREGLAIGQMVIFSSVVEKTSKLQFSDPRSIIDSSLETLSDLETHGFDVHPIRRRLKELLSKKENQGHLLEESKEIEKKIAEQSVEKVKIGEEICEINKKMEELQEKLALATAMEKMTDYEIDTLKLKMDVIHRDIQNAQCDFGRLAAAPWVEYAENVYGLGHQRNSMLRSLRSGFAPCFRRQVAGRHKRQGKRFLEWGMHVFFGTWVTGVCSLYLWTLSV</sequence>
<evidence type="ECO:0000313" key="2">
    <source>
        <dbReference type="Proteomes" id="UP001062846"/>
    </source>
</evidence>
<gene>
    <name evidence="1" type="ORF">RHMOL_Rhmol02G0204600</name>
</gene>